<evidence type="ECO:0000256" key="2">
    <source>
        <dbReference type="ARBA" id="ARBA00023015"/>
    </source>
</evidence>
<dbReference type="STRING" id="1121476.SAMN02745751_02111"/>
<comment type="similarity">
    <text evidence="1">Belongs to the LysR transcriptional regulatory family.</text>
</comment>
<proteinExistence type="inferred from homology"/>
<dbReference type="Gene3D" id="3.40.190.290">
    <property type="match status" value="1"/>
</dbReference>
<dbReference type="EMBL" id="FQZL01000014">
    <property type="protein sequence ID" value="SHJ25742.1"/>
    <property type="molecule type" value="Genomic_DNA"/>
</dbReference>
<evidence type="ECO:0000259" key="5">
    <source>
        <dbReference type="PROSITE" id="PS50931"/>
    </source>
</evidence>
<evidence type="ECO:0000256" key="4">
    <source>
        <dbReference type="ARBA" id="ARBA00023163"/>
    </source>
</evidence>
<keyword evidence="7" id="KW-1185">Reference proteome</keyword>
<dbReference type="GO" id="GO:0000976">
    <property type="term" value="F:transcription cis-regulatory region binding"/>
    <property type="evidence" value="ECO:0007669"/>
    <property type="project" value="TreeGrafter"/>
</dbReference>
<organism evidence="6 7">
    <name type="scientific">Dethiosulfatibacter aminovorans DSM 17477</name>
    <dbReference type="NCBI Taxonomy" id="1121476"/>
    <lineage>
        <taxon>Bacteria</taxon>
        <taxon>Bacillati</taxon>
        <taxon>Bacillota</taxon>
        <taxon>Tissierellia</taxon>
        <taxon>Dethiosulfatibacter</taxon>
    </lineage>
</organism>
<dbReference type="CDD" id="cd05466">
    <property type="entry name" value="PBP2_LTTR_substrate"/>
    <property type="match status" value="1"/>
</dbReference>
<dbReference type="OrthoDB" id="9785745at2"/>
<reference evidence="6 7" key="1">
    <citation type="submission" date="2016-11" db="EMBL/GenBank/DDBJ databases">
        <authorList>
            <person name="Jaros S."/>
            <person name="Januszkiewicz K."/>
            <person name="Wedrychowicz H."/>
        </authorList>
    </citation>
    <scope>NUCLEOTIDE SEQUENCE [LARGE SCALE GENOMIC DNA]</scope>
    <source>
        <strain evidence="6 7">DSM 17477</strain>
    </source>
</reference>
<dbReference type="SUPFAM" id="SSF46785">
    <property type="entry name" value="Winged helix' DNA-binding domain"/>
    <property type="match status" value="1"/>
</dbReference>
<evidence type="ECO:0000313" key="6">
    <source>
        <dbReference type="EMBL" id="SHJ25742.1"/>
    </source>
</evidence>
<keyword evidence="4" id="KW-0804">Transcription</keyword>
<dbReference type="InterPro" id="IPR005119">
    <property type="entry name" value="LysR_subst-bd"/>
</dbReference>
<dbReference type="Pfam" id="PF03466">
    <property type="entry name" value="LysR_substrate"/>
    <property type="match status" value="1"/>
</dbReference>
<dbReference type="PANTHER" id="PTHR30126:SF100">
    <property type="entry name" value="LYSR-FAMILY TRANSCRIPTIONAL REGULATOR"/>
    <property type="match status" value="1"/>
</dbReference>
<dbReference type="PANTHER" id="PTHR30126">
    <property type="entry name" value="HTH-TYPE TRANSCRIPTIONAL REGULATOR"/>
    <property type="match status" value="1"/>
</dbReference>
<evidence type="ECO:0000256" key="1">
    <source>
        <dbReference type="ARBA" id="ARBA00009437"/>
    </source>
</evidence>
<dbReference type="Pfam" id="PF00126">
    <property type="entry name" value="HTH_1"/>
    <property type="match status" value="1"/>
</dbReference>
<keyword evidence="3 6" id="KW-0238">DNA-binding</keyword>
<protein>
    <submittedName>
        <fullName evidence="6">DNA-binding transcriptional regulator, LysR family</fullName>
    </submittedName>
</protein>
<dbReference type="PROSITE" id="PS50931">
    <property type="entry name" value="HTH_LYSR"/>
    <property type="match status" value="1"/>
</dbReference>
<dbReference type="Proteomes" id="UP000184052">
    <property type="component" value="Unassembled WGS sequence"/>
</dbReference>
<dbReference type="InterPro" id="IPR036388">
    <property type="entry name" value="WH-like_DNA-bd_sf"/>
</dbReference>
<evidence type="ECO:0000313" key="7">
    <source>
        <dbReference type="Proteomes" id="UP000184052"/>
    </source>
</evidence>
<feature type="domain" description="HTH lysR-type" evidence="5">
    <location>
        <begin position="1"/>
        <end position="58"/>
    </location>
</feature>
<dbReference type="InterPro" id="IPR000847">
    <property type="entry name" value="LysR_HTH_N"/>
</dbReference>
<dbReference type="PRINTS" id="PR00039">
    <property type="entry name" value="HTHLYSR"/>
</dbReference>
<sequence>MEIRQLITFKNVAELNSFSKAAKKLNYGQSTVTEHVQTIEREIGVPLFDRMGKKIALTSVGKELYTHVIALMEVYDKIVNVSNSTDSFKGEIGIGISESLISYRLQPTLLEFRRKYPNVKIKLTSDNCSKLKERLYNGEFDFLITLEPYREFTDLVVNKINEEPLTFIRGNDSKLEKFTMIKDERFINECILFTDRDCQLRKLFENYLYNKKITTDNTLEFSSVDAIKHSVSSNLGISLLPYMSVKDMIEKGVLKVIENDDKLNLNINIIYHKNKWISPVMKEFIEYFVNSLEKQ</sequence>
<dbReference type="GO" id="GO:0003700">
    <property type="term" value="F:DNA-binding transcription factor activity"/>
    <property type="evidence" value="ECO:0007669"/>
    <property type="project" value="InterPro"/>
</dbReference>
<dbReference type="InterPro" id="IPR036390">
    <property type="entry name" value="WH_DNA-bd_sf"/>
</dbReference>
<keyword evidence="2" id="KW-0805">Transcription regulation</keyword>
<dbReference type="Gene3D" id="1.10.10.10">
    <property type="entry name" value="Winged helix-like DNA-binding domain superfamily/Winged helix DNA-binding domain"/>
    <property type="match status" value="1"/>
</dbReference>
<name>A0A1M6HU31_9FIRM</name>
<dbReference type="AlphaFoldDB" id="A0A1M6HU31"/>
<dbReference type="RefSeq" id="WP_073049544.1">
    <property type="nucleotide sequence ID" value="NZ_FQZL01000014.1"/>
</dbReference>
<dbReference type="SUPFAM" id="SSF53850">
    <property type="entry name" value="Periplasmic binding protein-like II"/>
    <property type="match status" value="1"/>
</dbReference>
<gene>
    <name evidence="6" type="ORF">SAMN02745751_02111</name>
</gene>
<dbReference type="FunFam" id="1.10.10.10:FF:000001">
    <property type="entry name" value="LysR family transcriptional regulator"/>
    <property type="match status" value="1"/>
</dbReference>
<evidence type="ECO:0000256" key="3">
    <source>
        <dbReference type="ARBA" id="ARBA00023125"/>
    </source>
</evidence>
<accession>A0A1M6HU31</accession>